<evidence type="ECO:0000313" key="2">
    <source>
        <dbReference type="Proteomes" id="UP000572540"/>
    </source>
</evidence>
<organism evidence="1 2">
    <name type="scientific">Paraburkholderia bryophila</name>
    <dbReference type="NCBI Taxonomy" id="420952"/>
    <lineage>
        <taxon>Bacteria</taxon>
        <taxon>Pseudomonadati</taxon>
        <taxon>Pseudomonadota</taxon>
        <taxon>Betaproteobacteria</taxon>
        <taxon>Burkholderiales</taxon>
        <taxon>Burkholderiaceae</taxon>
        <taxon>Paraburkholderia</taxon>
    </lineage>
</organism>
<reference evidence="1 2" key="1">
    <citation type="submission" date="2020-07" db="EMBL/GenBank/DDBJ databases">
        <title>Exploring microbial biodiversity for novel pathways involved in the catabolism of aromatic compounds derived from lignin.</title>
        <authorList>
            <person name="Elkins J."/>
        </authorList>
    </citation>
    <scope>NUCLEOTIDE SEQUENCE [LARGE SCALE GENOMIC DNA]</scope>
    <source>
        <strain evidence="1 2">H2C3B</strain>
    </source>
</reference>
<accession>A0A7Z0B2D1</accession>
<dbReference type="SUPFAM" id="SSF51905">
    <property type="entry name" value="FAD/NAD(P)-binding domain"/>
    <property type="match status" value="1"/>
</dbReference>
<dbReference type="Pfam" id="PF13450">
    <property type="entry name" value="NAD_binding_8"/>
    <property type="match status" value="1"/>
</dbReference>
<name>A0A7Z0B2D1_9BURK</name>
<dbReference type="EMBL" id="JACCAU010000001">
    <property type="protein sequence ID" value="NYH18861.1"/>
    <property type="molecule type" value="Genomic_DNA"/>
</dbReference>
<proteinExistence type="predicted"/>
<dbReference type="Gene3D" id="3.50.50.60">
    <property type="entry name" value="FAD/NAD(P)-binding domain"/>
    <property type="match status" value="1"/>
</dbReference>
<dbReference type="AlphaFoldDB" id="A0A7Z0B2D1"/>
<evidence type="ECO:0000313" key="1">
    <source>
        <dbReference type="EMBL" id="NYH18861.1"/>
    </source>
</evidence>
<dbReference type="InterPro" id="IPR036188">
    <property type="entry name" value="FAD/NAD-bd_sf"/>
</dbReference>
<dbReference type="Proteomes" id="UP000572540">
    <property type="component" value="Unassembled WGS sequence"/>
</dbReference>
<dbReference type="RefSeq" id="WP_179706186.1">
    <property type="nucleotide sequence ID" value="NZ_JACCAU010000001.1"/>
</dbReference>
<sequence length="826" mass="90562">MMLGTYFTMAHKHEKIKMTGPVETILGRMEITEKSNVYWIGRKATRLTFLSQQQRALNLIWALVTSGTLRENSRVAIVGAGLAGLTAAFAAHRLDIKVTVIERKALPLHMQRGCQLRYIHPHILDWPEPQSTSLLTNLPCMNWGAGMASSISETVFREWGIVSGSIDARYNFDVRSVGAASDGRPVVFAEGNGQNLVETFDVVILAVGFGLERTIAKLPFLSYWENDNFGRPILTGSTPRHYLITGCGDGGLIDAIRLRINAFDHAIFVFGLNSLPNMDAVKSRLLEIDREVLAELQSGGSIFVKVAERSDEYEKKPDDLVLKIKSHIQEDEIGLLLEAKYRDLHIPSELKHYVCANLRDDTVVYINSPHRSPLSLNASILNRLAVFLLRQYGGLRYRAGRIEVLSNENSVRHSLRFSHLDYPDDEIQVDEVVVRHGPVSIIDKLFPKAIAANCHGGAGDIDDPTRHRMYPDEFLSLSDLLVRKQKVKMEYAVKEAHLAMSEHFMVESIDEFGVRVHGEDRAVQYFAKPSAQTAESKASALTYHDFEVVIETKGKAVRTRGVRTGRAVSVSIGSPITSPDGKYAGTLGCFVRRLDTGAIAMLSAGSVLKGISQDTGRGAPIWRSAASGSVARVTKLAQAVPSSPRATLSAQNVTLNEIDAGIADLEQFVRVNYRLGPPKLRLPSLRAPEQTSQLRLNERVLKIGRTTGVTFGTIKQVGVIAQVAHEDGVRWFKNLFIIEAENLKDDEGPSPGSSDDIVIKTPSFSLPGDGGALIVRADDGTALGLLIASNGVQAYACPILPVLSALDCELLLDANQGKALKLEHDG</sequence>
<comment type="caution">
    <text evidence="1">The sequence shown here is derived from an EMBL/GenBank/DDBJ whole genome shotgun (WGS) entry which is preliminary data.</text>
</comment>
<protein>
    <submittedName>
        <fullName evidence="1">Uncharacterized protein</fullName>
    </submittedName>
</protein>
<gene>
    <name evidence="1" type="ORF">GGD41_006089</name>
</gene>